<evidence type="ECO:0000313" key="2">
    <source>
        <dbReference type="EMBL" id="RZB69166.1"/>
    </source>
</evidence>
<organism evidence="2 3">
    <name type="scientific">Glycine soja</name>
    <name type="common">Wild soybean</name>
    <dbReference type="NCBI Taxonomy" id="3848"/>
    <lineage>
        <taxon>Eukaryota</taxon>
        <taxon>Viridiplantae</taxon>
        <taxon>Streptophyta</taxon>
        <taxon>Embryophyta</taxon>
        <taxon>Tracheophyta</taxon>
        <taxon>Spermatophyta</taxon>
        <taxon>Magnoliopsida</taxon>
        <taxon>eudicotyledons</taxon>
        <taxon>Gunneridae</taxon>
        <taxon>Pentapetalae</taxon>
        <taxon>rosids</taxon>
        <taxon>fabids</taxon>
        <taxon>Fabales</taxon>
        <taxon>Fabaceae</taxon>
        <taxon>Papilionoideae</taxon>
        <taxon>50 kb inversion clade</taxon>
        <taxon>NPAAA clade</taxon>
        <taxon>indigoferoid/millettioid clade</taxon>
        <taxon>Phaseoleae</taxon>
        <taxon>Glycine</taxon>
        <taxon>Glycine subgen. Soja</taxon>
    </lineage>
</organism>
<dbReference type="EMBL" id="QZWG01000014">
    <property type="protein sequence ID" value="RZB69166.1"/>
    <property type="molecule type" value="Genomic_DNA"/>
</dbReference>
<comment type="caution">
    <text evidence="2">The sequence shown here is derived from an EMBL/GenBank/DDBJ whole genome shotgun (WGS) entry which is preliminary data.</text>
</comment>
<reference evidence="2 3" key="1">
    <citation type="submission" date="2018-09" db="EMBL/GenBank/DDBJ databases">
        <title>A high-quality reference genome of wild soybean provides a powerful tool to mine soybean genomes.</title>
        <authorList>
            <person name="Xie M."/>
            <person name="Chung C.Y.L."/>
            <person name="Li M.-W."/>
            <person name="Wong F.-L."/>
            <person name="Chan T.-F."/>
            <person name="Lam H.-M."/>
        </authorList>
    </citation>
    <scope>NUCLEOTIDE SEQUENCE [LARGE SCALE GENOMIC DNA]</scope>
    <source>
        <strain evidence="3">cv. W05</strain>
        <tissue evidence="2">Hypocotyl of etiolated seedlings</tissue>
    </source>
</reference>
<sequence length="122" mass="13316">MPRRSEIPARRAASGSEPSTLRRRQRSSIVESSSRDCDVAADSSPLDLNLALAALASARFPFQHFTGAVLRQTLFCTTTLSYAPAWPVHVALHLATIIIPLQRLSSTPRRATQTLPLPLLSI</sequence>
<evidence type="ECO:0000313" key="3">
    <source>
        <dbReference type="Proteomes" id="UP000289340"/>
    </source>
</evidence>
<proteinExistence type="predicted"/>
<dbReference type="Proteomes" id="UP000289340">
    <property type="component" value="Chromosome 14"/>
</dbReference>
<dbReference type="AlphaFoldDB" id="A0A445H6G6"/>
<protein>
    <submittedName>
        <fullName evidence="2">Uncharacterized protein</fullName>
    </submittedName>
</protein>
<name>A0A445H6G6_GLYSO</name>
<feature type="region of interest" description="Disordered" evidence="1">
    <location>
        <begin position="1"/>
        <end position="29"/>
    </location>
</feature>
<keyword evidence="3" id="KW-1185">Reference proteome</keyword>
<accession>A0A445H6G6</accession>
<evidence type="ECO:0000256" key="1">
    <source>
        <dbReference type="SAM" id="MobiDB-lite"/>
    </source>
</evidence>
<gene>
    <name evidence="2" type="ORF">D0Y65_038792</name>
</gene>